<accession>A0A1B6H4C1</accession>
<protein>
    <recommendedName>
        <fullName evidence="7">Globin domain-containing protein</fullName>
    </recommendedName>
</protein>
<dbReference type="InterPro" id="IPR044399">
    <property type="entry name" value="Mb-like_M"/>
</dbReference>
<keyword evidence="4" id="KW-0479">Metal-binding</keyword>
<evidence type="ECO:0000256" key="3">
    <source>
        <dbReference type="ARBA" id="ARBA00022621"/>
    </source>
</evidence>
<dbReference type="GO" id="GO:0005344">
    <property type="term" value="F:oxygen carrier activity"/>
    <property type="evidence" value="ECO:0007669"/>
    <property type="project" value="UniProtKB-KW"/>
</dbReference>
<evidence type="ECO:0000256" key="4">
    <source>
        <dbReference type="ARBA" id="ARBA00022723"/>
    </source>
</evidence>
<dbReference type="Gene3D" id="1.10.490.10">
    <property type="entry name" value="Globins"/>
    <property type="match status" value="1"/>
</dbReference>
<dbReference type="EMBL" id="GECZ01000272">
    <property type="protein sequence ID" value="JAS69497.1"/>
    <property type="molecule type" value="Transcribed_RNA"/>
</dbReference>
<dbReference type="SUPFAM" id="SSF46458">
    <property type="entry name" value="Globin-like"/>
    <property type="match status" value="1"/>
</dbReference>
<evidence type="ECO:0000256" key="6">
    <source>
        <dbReference type="RuleBase" id="RU000356"/>
    </source>
</evidence>
<dbReference type="InterPro" id="IPR012292">
    <property type="entry name" value="Globin/Proto"/>
</dbReference>
<dbReference type="GO" id="GO:0046872">
    <property type="term" value="F:metal ion binding"/>
    <property type="evidence" value="ECO:0007669"/>
    <property type="project" value="UniProtKB-KW"/>
</dbReference>
<feature type="domain" description="Globin" evidence="7">
    <location>
        <begin position="20"/>
        <end position="168"/>
    </location>
</feature>
<dbReference type="PANTHER" id="PTHR46458:SF1">
    <property type="entry name" value="GEO09476P1"/>
    <property type="match status" value="1"/>
</dbReference>
<gene>
    <name evidence="8" type="ORF">g.19114</name>
</gene>
<dbReference type="InterPro" id="IPR009050">
    <property type="entry name" value="Globin-like_sf"/>
</dbReference>
<dbReference type="GO" id="GO:0019825">
    <property type="term" value="F:oxygen binding"/>
    <property type="evidence" value="ECO:0007669"/>
    <property type="project" value="InterPro"/>
</dbReference>
<evidence type="ECO:0000256" key="1">
    <source>
        <dbReference type="ARBA" id="ARBA00022448"/>
    </source>
</evidence>
<keyword evidence="3 6" id="KW-0561">Oxygen transport</keyword>
<evidence type="ECO:0000256" key="5">
    <source>
        <dbReference type="ARBA" id="ARBA00023004"/>
    </source>
</evidence>
<proteinExistence type="inferred from homology"/>
<dbReference type="GO" id="GO:0020037">
    <property type="term" value="F:heme binding"/>
    <property type="evidence" value="ECO:0007669"/>
    <property type="project" value="InterPro"/>
</dbReference>
<keyword evidence="2 6" id="KW-0349">Heme</keyword>
<dbReference type="CDD" id="cd01040">
    <property type="entry name" value="Mb-like"/>
    <property type="match status" value="1"/>
</dbReference>
<reference evidence="8" key="1">
    <citation type="submission" date="2015-11" db="EMBL/GenBank/DDBJ databases">
        <title>De novo transcriptome assembly of four potential Pierce s Disease insect vectors from Arizona vineyards.</title>
        <authorList>
            <person name="Tassone E.E."/>
        </authorList>
    </citation>
    <scope>NUCLEOTIDE SEQUENCE</scope>
</reference>
<evidence type="ECO:0000256" key="2">
    <source>
        <dbReference type="ARBA" id="ARBA00022617"/>
    </source>
</evidence>
<keyword evidence="5" id="KW-0408">Iron</keyword>
<sequence>MAKKLDCCNRPLSNVRRMRRLTEREKENVRLVWKKVEDDYPSYGRSVFVKLFDEYPYFKKFFKATIGNFEDPFMSPRFQKHMLQVLMPTFGGIMDNLDFPEAVNEAVKRLAVSHRKKELGIAKEHINILGQVIVSVVKRDTLGCTEEQEEALEKVISIVMAMFCETLDGRTF</sequence>
<dbReference type="Pfam" id="PF00042">
    <property type="entry name" value="Globin"/>
    <property type="match status" value="1"/>
</dbReference>
<evidence type="ECO:0000313" key="8">
    <source>
        <dbReference type="EMBL" id="JAS69497.1"/>
    </source>
</evidence>
<evidence type="ECO:0000259" key="7">
    <source>
        <dbReference type="PROSITE" id="PS01033"/>
    </source>
</evidence>
<keyword evidence="1 6" id="KW-0813">Transport</keyword>
<comment type="similarity">
    <text evidence="6">Belongs to the globin family.</text>
</comment>
<dbReference type="PANTHER" id="PTHR46458">
    <property type="entry name" value="BLR2807 PROTEIN"/>
    <property type="match status" value="1"/>
</dbReference>
<dbReference type="AlphaFoldDB" id="A0A1B6H4C1"/>
<name>A0A1B6H4C1_9HEMI</name>
<dbReference type="PROSITE" id="PS01033">
    <property type="entry name" value="GLOBIN"/>
    <property type="match status" value="1"/>
</dbReference>
<dbReference type="InterPro" id="IPR050532">
    <property type="entry name" value="Globin-like_OT"/>
</dbReference>
<dbReference type="InterPro" id="IPR000971">
    <property type="entry name" value="Globin"/>
</dbReference>
<organism evidence="8">
    <name type="scientific">Cuerna arida</name>
    <dbReference type="NCBI Taxonomy" id="1464854"/>
    <lineage>
        <taxon>Eukaryota</taxon>
        <taxon>Metazoa</taxon>
        <taxon>Ecdysozoa</taxon>
        <taxon>Arthropoda</taxon>
        <taxon>Hexapoda</taxon>
        <taxon>Insecta</taxon>
        <taxon>Pterygota</taxon>
        <taxon>Neoptera</taxon>
        <taxon>Paraneoptera</taxon>
        <taxon>Hemiptera</taxon>
        <taxon>Auchenorrhyncha</taxon>
        <taxon>Membracoidea</taxon>
        <taxon>Cicadellidae</taxon>
        <taxon>Cicadellinae</taxon>
        <taxon>Proconiini</taxon>
        <taxon>Cuerna</taxon>
    </lineage>
</organism>